<dbReference type="EMBL" id="BARW01004248">
    <property type="protein sequence ID" value="GAI61163.1"/>
    <property type="molecule type" value="Genomic_DNA"/>
</dbReference>
<gene>
    <name evidence="3" type="ORF">S12H4_10102</name>
</gene>
<feature type="non-terminal residue" evidence="3">
    <location>
        <position position="99"/>
    </location>
</feature>
<feature type="domain" description="MmgE/PrpD N-terminal" evidence="2">
    <location>
        <begin position="6"/>
        <end position="92"/>
    </location>
</feature>
<name>X1PYZ9_9ZZZZ</name>
<dbReference type="InterPro" id="IPR045336">
    <property type="entry name" value="MmgE_PrpD_N"/>
</dbReference>
<evidence type="ECO:0000259" key="2">
    <source>
        <dbReference type="Pfam" id="PF03972"/>
    </source>
</evidence>
<accession>X1PYZ9</accession>
<protein>
    <recommendedName>
        <fullName evidence="2">MmgE/PrpD N-terminal domain-containing protein</fullName>
    </recommendedName>
</protein>
<comment type="caution">
    <text evidence="3">The sequence shown here is derived from an EMBL/GenBank/DDBJ whole genome shotgun (WGS) entry which is preliminary data.</text>
</comment>
<dbReference type="Gene3D" id="1.10.4100.10">
    <property type="entry name" value="2-methylcitrate dehydratase PrpD"/>
    <property type="match status" value="1"/>
</dbReference>
<comment type="similarity">
    <text evidence="1">Belongs to the PrpD family.</text>
</comment>
<reference evidence="3" key="1">
    <citation type="journal article" date="2014" name="Front. Microbiol.">
        <title>High frequency of phylogenetically diverse reductive dehalogenase-homologous genes in deep subseafloor sedimentary metagenomes.</title>
        <authorList>
            <person name="Kawai M."/>
            <person name="Futagami T."/>
            <person name="Toyoda A."/>
            <person name="Takaki Y."/>
            <person name="Nishi S."/>
            <person name="Hori S."/>
            <person name="Arai W."/>
            <person name="Tsubouchi T."/>
            <person name="Morono Y."/>
            <person name="Uchiyama I."/>
            <person name="Ito T."/>
            <person name="Fujiyama A."/>
            <person name="Inagaki F."/>
            <person name="Takami H."/>
        </authorList>
    </citation>
    <scope>NUCLEOTIDE SEQUENCE</scope>
    <source>
        <strain evidence="3">Expedition CK06-06</strain>
    </source>
</reference>
<dbReference type="PANTHER" id="PTHR16943">
    <property type="entry name" value="2-METHYLCITRATE DEHYDRATASE-RELATED"/>
    <property type="match status" value="1"/>
</dbReference>
<dbReference type="SUPFAM" id="SSF103378">
    <property type="entry name" value="2-methylcitrate dehydratase PrpD"/>
    <property type="match status" value="1"/>
</dbReference>
<proteinExistence type="inferred from homology"/>
<dbReference type="Pfam" id="PF03972">
    <property type="entry name" value="MmgE_PrpD_N"/>
    <property type="match status" value="1"/>
</dbReference>
<dbReference type="AlphaFoldDB" id="X1PYZ9"/>
<dbReference type="InterPro" id="IPR042183">
    <property type="entry name" value="MmgE/PrpD_sf_1"/>
</dbReference>
<dbReference type="GO" id="GO:0016829">
    <property type="term" value="F:lyase activity"/>
    <property type="evidence" value="ECO:0007669"/>
    <property type="project" value="InterPro"/>
</dbReference>
<organism evidence="3">
    <name type="scientific">marine sediment metagenome</name>
    <dbReference type="NCBI Taxonomy" id="412755"/>
    <lineage>
        <taxon>unclassified sequences</taxon>
        <taxon>metagenomes</taxon>
        <taxon>ecological metagenomes</taxon>
    </lineage>
</organism>
<sequence>MLNLTRKLADFTFNTAYQDIPAEVVWQIKRLLLDSIGCAIAGLSTEKGKISLEFSKRLGGNTESTIIGTPNKVPANLAAFANGELFNALDYEALTSPSG</sequence>
<evidence type="ECO:0000313" key="3">
    <source>
        <dbReference type="EMBL" id="GAI61163.1"/>
    </source>
</evidence>
<dbReference type="InterPro" id="IPR005656">
    <property type="entry name" value="MmgE_PrpD"/>
</dbReference>
<dbReference type="PANTHER" id="PTHR16943:SF8">
    <property type="entry name" value="2-METHYLCITRATE DEHYDRATASE"/>
    <property type="match status" value="1"/>
</dbReference>
<dbReference type="InterPro" id="IPR036148">
    <property type="entry name" value="MmgE/PrpD_sf"/>
</dbReference>
<evidence type="ECO:0000256" key="1">
    <source>
        <dbReference type="ARBA" id="ARBA00006174"/>
    </source>
</evidence>